<dbReference type="CDD" id="cd16015">
    <property type="entry name" value="LTA_synthase"/>
    <property type="match status" value="1"/>
</dbReference>
<dbReference type="Gene3D" id="3.30.1120.170">
    <property type="match status" value="1"/>
</dbReference>
<keyword evidence="6" id="KW-0472">Membrane</keyword>
<evidence type="ECO:0000256" key="6">
    <source>
        <dbReference type="ARBA" id="ARBA00023136"/>
    </source>
</evidence>
<dbReference type="InterPro" id="IPR017850">
    <property type="entry name" value="Alkaline_phosphatase_core_sf"/>
</dbReference>
<comment type="caution">
    <text evidence="8">The sequence shown here is derived from an EMBL/GenBank/DDBJ whole genome shotgun (WGS) entry which is preliminary data.</text>
</comment>
<dbReference type="Proteomes" id="UP000253314">
    <property type="component" value="Unassembled WGS sequence"/>
</dbReference>
<comment type="pathway">
    <text evidence="2">Cell wall biogenesis; lipoteichoic acid biosynthesis.</text>
</comment>
<dbReference type="EMBL" id="QOCW01000033">
    <property type="protein sequence ID" value="RBW67591.1"/>
    <property type="molecule type" value="Genomic_DNA"/>
</dbReference>
<feature type="domain" description="Sulfatase N-terminal" evidence="7">
    <location>
        <begin position="77"/>
        <end position="367"/>
    </location>
</feature>
<dbReference type="GO" id="GO:0005886">
    <property type="term" value="C:plasma membrane"/>
    <property type="evidence" value="ECO:0007669"/>
    <property type="project" value="UniProtKB-SubCell"/>
</dbReference>
<evidence type="ECO:0000313" key="8">
    <source>
        <dbReference type="EMBL" id="RBW67591.1"/>
    </source>
</evidence>
<dbReference type="AlphaFoldDB" id="A0A366XUE7"/>
<protein>
    <submittedName>
        <fullName evidence="8">LTA synthase family protein</fullName>
    </submittedName>
</protein>
<name>A0A366XUE7_9BACI</name>
<sequence length="455" mass="51569">MLHKDEFISNTVVAAEGQGLLNYQVVEFYSGAEKAKPLADIVAEKELQEEIYRLKGIEPLSPEQRKYFGIADDYHLVAVQFEAMQEFPIGLEIEGKEVTPFMNELLKESFYFPNVYQQVGGGNTSDAEFIMNTALFPDAYTPTSEKYGKKAIPSLPKLLKEQGYTSLTFHADEVEFWNRDELYPALGFDAYYDEKFLGNEDMIGFGVSDEVLFKKAVEVIAEKDAQGEKVYSHLIGVTSHHPFKIPESKNVIDLPARFKNTLVGDYIRSMSYSDLALQSLVNDLKEKGLWEKTVLLVYGDHFGLQDSTMSEKDKKLASELVGREYNLLDRFNIPLLITVPGKTDGQVFETIGGQLDMMPTAANLLGVSLNNYIHFGQDLVNYEENLIGARYYLPVGSFINKDIFFKPEKGFEDGNAYQTDTYEKIADFSSYKGDYERILKLESLSDSYLDNLPNR</sequence>
<dbReference type="Pfam" id="PF00884">
    <property type="entry name" value="Sulfatase"/>
    <property type="match status" value="1"/>
</dbReference>
<organism evidence="8 9">
    <name type="scientific">Bacillus taeanensis</name>
    <dbReference type="NCBI Taxonomy" id="273032"/>
    <lineage>
        <taxon>Bacteria</taxon>
        <taxon>Bacillati</taxon>
        <taxon>Bacillota</taxon>
        <taxon>Bacilli</taxon>
        <taxon>Bacillales</taxon>
        <taxon>Bacillaceae</taxon>
        <taxon>Bacillus</taxon>
    </lineage>
</organism>
<dbReference type="SUPFAM" id="SSF53649">
    <property type="entry name" value="Alkaline phosphatase-like"/>
    <property type="match status" value="1"/>
</dbReference>
<comment type="subcellular location">
    <subcellularLocation>
        <location evidence="1">Cell membrane</location>
        <topology evidence="1">Multi-pass membrane protein</topology>
    </subcellularLocation>
</comment>
<dbReference type="PANTHER" id="PTHR47371:SF3">
    <property type="entry name" value="PHOSPHOGLYCEROL TRANSFERASE I"/>
    <property type="match status" value="1"/>
</dbReference>
<evidence type="ECO:0000256" key="2">
    <source>
        <dbReference type="ARBA" id="ARBA00004936"/>
    </source>
</evidence>
<evidence type="ECO:0000256" key="4">
    <source>
        <dbReference type="ARBA" id="ARBA00022692"/>
    </source>
</evidence>
<accession>A0A366XUE7</accession>
<reference evidence="8 9" key="1">
    <citation type="submission" date="2018-07" db="EMBL/GenBank/DDBJ databases">
        <title>Lottiidibacillus patelloidae gen. nov., sp. nov., isolated from the intestinal tract of a marine limpet and the reclassification of B. taeanensis BH030017T, B. algicola KMM 3737T and B. hwajinpoensis SW-72T as genus Lottiidibacillus.</title>
        <authorList>
            <person name="Liu R."/>
            <person name="Huang Z."/>
        </authorList>
    </citation>
    <scope>NUCLEOTIDE SEQUENCE [LARGE SCALE GENOMIC DNA]</scope>
    <source>
        <strain evidence="8 9">BH030017</strain>
    </source>
</reference>
<keyword evidence="3" id="KW-1003">Cell membrane</keyword>
<gene>
    <name evidence="8" type="ORF">DS031_21210</name>
</gene>
<evidence type="ECO:0000256" key="5">
    <source>
        <dbReference type="ARBA" id="ARBA00022989"/>
    </source>
</evidence>
<keyword evidence="4" id="KW-0812">Transmembrane</keyword>
<dbReference type="RefSeq" id="WP_113808196.1">
    <property type="nucleotide sequence ID" value="NZ_QOCW01000033.1"/>
</dbReference>
<proteinExistence type="predicted"/>
<dbReference type="Gene3D" id="3.40.720.10">
    <property type="entry name" value="Alkaline Phosphatase, subunit A"/>
    <property type="match status" value="1"/>
</dbReference>
<evidence type="ECO:0000256" key="1">
    <source>
        <dbReference type="ARBA" id="ARBA00004651"/>
    </source>
</evidence>
<keyword evidence="9" id="KW-1185">Reference proteome</keyword>
<dbReference type="InterPro" id="IPR000917">
    <property type="entry name" value="Sulfatase_N"/>
</dbReference>
<dbReference type="PANTHER" id="PTHR47371">
    <property type="entry name" value="LIPOTEICHOIC ACID SYNTHASE"/>
    <property type="match status" value="1"/>
</dbReference>
<keyword evidence="5" id="KW-1133">Transmembrane helix</keyword>
<evidence type="ECO:0000313" key="9">
    <source>
        <dbReference type="Proteomes" id="UP000253314"/>
    </source>
</evidence>
<dbReference type="InterPro" id="IPR050448">
    <property type="entry name" value="OpgB/LTA_synthase_biosynth"/>
</dbReference>
<evidence type="ECO:0000256" key="3">
    <source>
        <dbReference type="ARBA" id="ARBA00022475"/>
    </source>
</evidence>
<evidence type="ECO:0000259" key="7">
    <source>
        <dbReference type="Pfam" id="PF00884"/>
    </source>
</evidence>